<dbReference type="AlphaFoldDB" id="A0A645A7Y3"/>
<dbReference type="PRINTS" id="PR01607">
    <property type="entry name" value="APYRASEFAMLY"/>
</dbReference>
<accession>A0A645A7Y3</accession>
<dbReference type="Pfam" id="PF00149">
    <property type="entry name" value="Metallophos"/>
    <property type="match status" value="1"/>
</dbReference>
<reference evidence="2" key="1">
    <citation type="submission" date="2019-08" db="EMBL/GenBank/DDBJ databases">
        <authorList>
            <person name="Kucharzyk K."/>
            <person name="Murdoch R.W."/>
            <person name="Higgins S."/>
            <person name="Loffler F."/>
        </authorList>
    </citation>
    <scope>NUCLEOTIDE SEQUENCE</scope>
</reference>
<name>A0A645A7Y3_9ZZZZ</name>
<dbReference type="PANTHER" id="PTHR11575">
    <property type="entry name" value="5'-NUCLEOTIDASE-RELATED"/>
    <property type="match status" value="1"/>
</dbReference>
<dbReference type="InterPro" id="IPR006179">
    <property type="entry name" value="5_nucleotidase/apyrase"/>
</dbReference>
<protein>
    <recommendedName>
        <fullName evidence="1">Calcineurin-like phosphoesterase domain-containing protein</fullName>
    </recommendedName>
</protein>
<comment type="caution">
    <text evidence="2">The sequence shown here is derived from an EMBL/GenBank/DDBJ whole genome shotgun (WGS) entry which is preliminary data.</text>
</comment>
<dbReference type="GO" id="GO:0016788">
    <property type="term" value="F:hydrolase activity, acting on ester bonds"/>
    <property type="evidence" value="ECO:0007669"/>
    <property type="project" value="InterPro"/>
</dbReference>
<dbReference type="GO" id="GO:0009166">
    <property type="term" value="P:nucleotide catabolic process"/>
    <property type="evidence" value="ECO:0007669"/>
    <property type="project" value="InterPro"/>
</dbReference>
<dbReference type="InterPro" id="IPR006146">
    <property type="entry name" value="5'-Nucleotdase_CS"/>
</dbReference>
<dbReference type="PROSITE" id="PS00785">
    <property type="entry name" value="5_NUCLEOTIDASE_1"/>
    <property type="match status" value="1"/>
</dbReference>
<dbReference type="GO" id="GO:0000166">
    <property type="term" value="F:nucleotide binding"/>
    <property type="evidence" value="ECO:0007669"/>
    <property type="project" value="InterPro"/>
</dbReference>
<dbReference type="InterPro" id="IPR004843">
    <property type="entry name" value="Calcineurin-like_PHP"/>
</dbReference>
<dbReference type="InterPro" id="IPR029052">
    <property type="entry name" value="Metallo-depent_PP-like"/>
</dbReference>
<dbReference type="GO" id="GO:0046872">
    <property type="term" value="F:metal ion binding"/>
    <property type="evidence" value="ECO:0007669"/>
    <property type="project" value="InterPro"/>
</dbReference>
<evidence type="ECO:0000259" key="1">
    <source>
        <dbReference type="Pfam" id="PF00149"/>
    </source>
</evidence>
<dbReference type="GO" id="GO:0030288">
    <property type="term" value="C:outer membrane-bounded periplasmic space"/>
    <property type="evidence" value="ECO:0007669"/>
    <property type="project" value="TreeGrafter"/>
</dbReference>
<sequence>MLKGVTDIGAVPFNAYTSAVKEGELYTLTILHTNDIHGHVNHLPQYSTIIKKVRAETKNVLVLDGGDLFLRGEFQHLQGEVETELLNAMGFDAWVPGNNDFKVPPDGGTIEDGNAQLKKFIDNAEFSAVCANVTMKESGDYIAGIKPYVIKELNDAKIGIIGVTSLKPHNRKWTEVSDKFFESGDTAVSKIINEVNEKSDIALVLSHTGFAIDLKIAKVKGVSAVLGADDHYKLSEPIYMTNGGNKTTPITQNGGEDNNCLGRLDLAFKMVNGEMVLQDFDGYLYDLSYIKGDEEVQKIIDSYRKSSDKAETAA</sequence>
<dbReference type="SUPFAM" id="SSF56300">
    <property type="entry name" value="Metallo-dependent phosphatases"/>
    <property type="match status" value="1"/>
</dbReference>
<dbReference type="EMBL" id="VSSQ01012457">
    <property type="protein sequence ID" value="MPM49280.1"/>
    <property type="molecule type" value="Genomic_DNA"/>
</dbReference>
<feature type="domain" description="Calcineurin-like phosphoesterase" evidence="1">
    <location>
        <begin position="28"/>
        <end position="232"/>
    </location>
</feature>
<proteinExistence type="predicted"/>
<organism evidence="2">
    <name type="scientific">bioreactor metagenome</name>
    <dbReference type="NCBI Taxonomy" id="1076179"/>
    <lineage>
        <taxon>unclassified sequences</taxon>
        <taxon>metagenomes</taxon>
        <taxon>ecological metagenomes</taxon>
    </lineage>
</organism>
<dbReference type="Gene3D" id="3.60.21.10">
    <property type="match status" value="1"/>
</dbReference>
<gene>
    <name evidence="2" type="ORF">SDC9_96008</name>
</gene>
<dbReference type="PANTHER" id="PTHR11575:SF24">
    <property type="entry name" value="5'-NUCLEOTIDASE"/>
    <property type="match status" value="1"/>
</dbReference>
<evidence type="ECO:0000313" key="2">
    <source>
        <dbReference type="EMBL" id="MPM49280.1"/>
    </source>
</evidence>